<feature type="transmembrane region" description="Helical" evidence="1">
    <location>
        <begin position="150"/>
        <end position="168"/>
    </location>
</feature>
<feature type="transmembrane region" description="Helical" evidence="1">
    <location>
        <begin position="194"/>
        <end position="215"/>
    </location>
</feature>
<gene>
    <name evidence="2" type="ORF">BCR33DRAFT_129883</name>
</gene>
<organism evidence="2 3">
    <name type="scientific">Rhizoclosmatium globosum</name>
    <dbReference type="NCBI Taxonomy" id="329046"/>
    <lineage>
        <taxon>Eukaryota</taxon>
        <taxon>Fungi</taxon>
        <taxon>Fungi incertae sedis</taxon>
        <taxon>Chytridiomycota</taxon>
        <taxon>Chytridiomycota incertae sedis</taxon>
        <taxon>Chytridiomycetes</taxon>
        <taxon>Chytridiales</taxon>
        <taxon>Chytriomycetaceae</taxon>
        <taxon>Rhizoclosmatium</taxon>
    </lineage>
</organism>
<feature type="transmembrane region" description="Helical" evidence="1">
    <location>
        <begin position="336"/>
        <end position="353"/>
    </location>
</feature>
<comment type="caution">
    <text evidence="2">The sequence shown here is derived from an EMBL/GenBank/DDBJ whole genome shotgun (WGS) entry which is preliminary data.</text>
</comment>
<reference evidence="2 3" key="1">
    <citation type="submission" date="2016-07" db="EMBL/GenBank/DDBJ databases">
        <title>Pervasive Adenine N6-methylation of Active Genes in Fungi.</title>
        <authorList>
            <consortium name="DOE Joint Genome Institute"/>
            <person name="Mondo S.J."/>
            <person name="Dannebaum R.O."/>
            <person name="Kuo R.C."/>
            <person name="Labutti K."/>
            <person name="Haridas S."/>
            <person name="Kuo A."/>
            <person name="Salamov A."/>
            <person name="Ahrendt S.R."/>
            <person name="Lipzen A."/>
            <person name="Sullivan W."/>
            <person name="Andreopoulos W.B."/>
            <person name="Clum A."/>
            <person name="Lindquist E."/>
            <person name="Daum C."/>
            <person name="Ramamoorthy G.K."/>
            <person name="Gryganskyi A."/>
            <person name="Culley D."/>
            <person name="Magnuson J.K."/>
            <person name="James T.Y."/>
            <person name="O'Malley M.A."/>
            <person name="Stajich J.E."/>
            <person name="Spatafora J.W."/>
            <person name="Visel A."/>
            <person name="Grigoriev I.V."/>
        </authorList>
    </citation>
    <scope>NUCLEOTIDE SEQUENCE [LARGE SCALE GENOMIC DNA]</scope>
    <source>
        <strain evidence="2 3">JEL800</strain>
    </source>
</reference>
<keyword evidence="1" id="KW-0812">Transmembrane</keyword>
<feature type="transmembrane region" description="Helical" evidence="1">
    <location>
        <begin position="250"/>
        <end position="272"/>
    </location>
</feature>
<keyword evidence="3" id="KW-1185">Reference proteome</keyword>
<dbReference type="Proteomes" id="UP000193642">
    <property type="component" value="Unassembled WGS sequence"/>
</dbReference>
<accession>A0A1Y2CHM0</accession>
<protein>
    <recommendedName>
        <fullName evidence="4">G protein-coupled receptor</fullName>
    </recommendedName>
</protein>
<evidence type="ECO:0000313" key="3">
    <source>
        <dbReference type="Proteomes" id="UP000193642"/>
    </source>
</evidence>
<keyword evidence="1" id="KW-1133">Transmembrane helix</keyword>
<proteinExistence type="predicted"/>
<sequence>MPHSINHTTPDWYKCPISSTCCDNGTCPAETCAPTFSGILCTECKEPNSYMWNAKCSKCSTAGGASFYLILFGAFFGAVVLLFLPFEEAPTVEVLFFYFQVTYYIFIDQPNGLLSLPGLSTFLAIASLNIDGMVSDCTLPIKGVSKMMFRFFLPLLIQGYIIAIYFGMRFLQSSGLISVESAGRFTPYYMKGQSISLICFRATIVVLTFVMMPLIDASLLLLQCTDIMGKHVLTNAPNVECFGSEHAPGAALAVIILIIFLGVVPALIAYVLHKLAKGGNIKYEEEGISNVQKLFQCLYIVFRPEMYYMMPITMLEKGVTSILFTMLVRYNEMVQINVYILFLTFICATRIYWQPYKSYLEA</sequence>
<dbReference type="PANTHER" id="PTHR11319">
    <property type="entry name" value="G PROTEIN-COUPLED RECEPTOR-RELATED"/>
    <property type="match status" value="1"/>
</dbReference>
<feature type="transmembrane region" description="Helical" evidence="1">
    <location>
        <begin position="90"/>
        <end position="106"/>
    </location>
</feature>
<name>A0A1Y2CHM0_9FUNG</name>
<evidence type="ECO:0000256" key="1">
    <source>
        <dbReference type="SAM" id="Phobius"/>
    </source>
</evidence>
<evidence type="ECO:0008006" key="4">
    <source>
        <dbReference type="Google" id="ProtNLM"/>
    </source>
</evidence>
<feature type="transmembrane region" description="Helical" evidence="1">
    <location>
        <begin position="65"/>
        <end position="84"/>
    </location>
</feature>
<dbReference type="AlphaFoldDB" id="A0A1Y2CHM0"/>
<dbReference type="EMBL" id="MCGO01000016">
    <property type="protein sequence ID" value="ORY46502.1"/>
    <property type="molecule type" value="Genomic_DNA"/>
</dbReference>
<feature type="transmembrane region" description="Helical" evidence="1">
    <location>
        <begin position="113"/>
        <end position="130"/>
    </location>
</feature>
<keyword evidence="1" id="KW-0472">Membrane</keyword>
<dbReference type="PANTHER" id="PTHR11319:SF35">
    <property type="entry name" value="OUTER MEMBRANE PROTEIN PMPC-RELATED"/>
    <property type="match status" value="1"/>
</dbReference>
<evidence type="ECO:0000313" key="2">
    <source>
        <dbReference type="EMBL" id="ORY46502.1"/>
    </source>
</evidence>
<dbReference type="OrthoDB" id="2108795at2759"/>